<keyword evidence="2" id="KW-0732">Signal</keyword>
<evidence type="ECO:0000313" key="4">
    <source>
        <dbReference type="Proteomes" id="UP000436088"/>
    </source>
</evidence>
<proteinExistence type="predicted"/>
<dbReference type="AlphaFoldDB" id="A0A6A2YT33"/>
<reference evidence="3" key="1">
    <citation type="submission" date="2019-09" db="EMBL/GenBank/DDBJ databases">
        <title>Draft genome information of white flower Hibiscus syriacus.</title>
        <authorList>
            <person name="Kim Y.-M."/>
        </authorList>
    </citation>
    <scope>NUCLEOTIDE SEQUENCE [LARGE SCALE GENOMIC DNA]</scope>
    <source>
        <strain evidence="3">YM2019G1</strain>
    </source>
</reference>
<accession>A0A6A2YT33</accession>
<keyword evidence="4" id="KW-1185">Reference proteome</keyword>
<dbReference type="EMBL" id="VEPZ02001279">
    <property type="protein sequence ID" value="KAE8682641.1"/>
    <property type="molecule type" value="Genomic_DNA"/>
</dbReference>
<protein>
    <submittedName>
        <fullName evidence="3">Uncharacterized protein</fullName>
    </submittedName>
</protein>
<comment type="caution">
    <text evidence="3">The sequence shown here is derived from an EMBL/GenBank/DDBJ whole genome shotgun (WGS) entry which is preliminary data.</text>
</comment>
<dbReference type="Proteomes" id="UP000436088">
    <property type="component" value="Unassembled WGS sequence"/>
</dbReference>
<evidence type="ECO:0000256" key="2">
    <source>
        <dbReference type="SAM" id="SignalP"/>
    </source>
</evidence>
<gene>
    <name evidence="3" type="ORF">F3Y22_tig00111238pilonHSYRG00338</name>
</gene>
<feature type="chain" id="PRO_5025611361" evidence="2">
    <location>
        <begin position="25"/>
        <end position="67"/>
    </location>
</feature>
<organism evidence="3 4">
    <name type="scientific">Hibiscus syriacus</name>
    <name type="common">Rose of Sharon</name>
    <dbReference type="NCBI Taxonomy" id="106335"/>
    <lineage>
        <taxon>Eukaryota</taxon>
        <taxon>Viridiplantae</taxon>
        <taxon>Streptophyta</taxon>
        <taxon>Embryophyta</taxon>
        <taxon>Tracheophyta</taxon>
        <taxon>Spermatophyta</taxon>
        <taxon>Magnoliopsida</taxon>
        <taxon>eudicotyledons</taxon>
        <taxon>Gunneridae</taxon>
        <taxon>Pentapetalae</taxon>
        <taxon>rosids</taxon>
        <taxon>malvids</taxon>
        <taxon>Malvales</taxon>
        <taxon>Malvaceae</taxon>
        <taxon>Malvoideae</taxon>
        <taxon>Hibiscus</taxon>
    </lineage>
</organism>
<evidence type="ECO:0000256" key="1">
    <source>
        <dbReference type="SAM" id="Phobius"/>
    </source>
</evidence>
<keyword evidence="1" id="KW-0472">Membrane</keyword>
<feature type="transmembrane region" description="Helical" evidence="1">
    <location>
        <begin position="43"/>
        <end position="62"/>
    </location>
</feature>
<evidence type="ECO:0000313" key="3">
    <source>
        <dbReference type="EMBL" id="KAE8682641.1"/>
    </source>
</evidence>
<sequence>MGLSKASLTLAFVAVCALMGSSIAADAPAPSPTSGTLSISPSFVYVFLAAVMALLFGSNLRICRCLL</sequence>
<name>A0A6A2YT33_HIBSY</name>
<keyword evidence="1" id="KW-1133">Transmembrane helix</keyword>
<feature type="signal peptide" evidence="2">
    <location>
        <begin position="1"/>
        <end position="24"/>
    </location>
</feature>
<keyword evidence="1" id="KW-0812">Transmembrane</keyword>